<reference evidence="15 16" key="1">
    <citation type="journal article" date="2014" name="Nat. Commun.">
        <title>Molecular traces of alternative social organization in a termite genome.</title>
        <authorList>
            <person name="Terrapon N."/>
            <person name="Li C."/>
            <person name="Robertson H.M."/>
            <person name="Ji L."/>
            <person name="Meng X."/>
            <person name="Booth W."/>
            <person name="Chen Z."/>
            <person name="Childers C.P."/>
            <person name="Glastad K.M."/>
            <person name="Gokhale K."/>
            <person name="Gowin J."/>
            <person name="Gronenberg W."/>
            <person name="Hermansen R.A."/>
            <person name="Hu H."/>
            <person name="Hunt B.G."/>
            <person name="Huylmans A.K."/>
            <person name="Khalil S.M."/>
            <person name="Mitchell R.D."/>
            <person name="Munoz-Torres M.C."/>
            <person name="Mustard J.A."/>
            <person name="Pan H."/>
            <person name="Reese J.T."/>
            <person name="Scharf M.E."/>
            <person name="Sun F."/>
            <person name="Vogel H."/>
            <person name="Xiao J."/>
            <person name="Yang W."/>
            <person name="Yang Z."/>
            <person name="Yang Z."/>
            <person name="Zhou J."/>
            <person name="Zhu J."/>
            <person name="Brent C.S."/>
            <person name="Elsik C.G."/>
            <person name="Goodisman M.A."/>
            <person name="Liberles D.A."/>
            <person name="Roe R.M."/>
            <person name="Vargo E.L."/>
            <person name="Vilcinskas A."/>
            <person name="Wang J."/>
            <person name="Bornberg-Bauer E."/>
            <person name="Korb J."/>
            <person name="Zhang G."/>
            <person name="Liebig J."/>
        </authorList>
    </citation>
    <scope>NUCLEOTIDE SEQUENCE [LARGE SCALE GENOMIC DNA]</scope>
    <source>
        <tissue evidence="15">Whole organism</tissue>
    </source>
</reference>
<proteinExistence type="inferred from homology"/>
<dbReference type="InParanoid" id="A0A067QW07"/>
<comment type="catalytic activity">
    <reaction evidence="8">
        <text>serotonin + (5Z,8Z,11Z,14Z)-eicosatetraenoyl-CoA = N-[(5Z,8Z,11Z,14Z)-eicosatetraenoyl]-serotonin + CoA + H(+)</text>
        <dbReference type="Rhea" id="RHEA:51396"/>
        <dbReference type="ChEBI" id="CHEBI:15378"/>
        <dbReference type="ChEBI" id="CHEBI:57287"/>
        <dbReference type="ChEBI" id="CHEBI:57368"/>
        <dbReference type="ChEBI" id="CHEBI:132255"/>
        <dbReference type="ChEBI" id="CHEBI:350546"/>
    </reaction>
    <physiologicalReaction direction="left-to-right" evidence="8">
        <dbReference type="Rhea" id="RHEA:51397"/>
    </physiologicalReaction>
</comment>
<dbReference type="EMBL" id="KK852893">
    <property type="protein sequence ID" value="KDR14224.1"/>
    <property type="molecule type" value="Genomic_DNA"/>
</dbReference>
<comment type="catalytic activity">
    <reaction evidence="7">
        <text>serotonin + octadecanoyl-CoA = N-octadecanoyl-serotonin + CoA + H(+)</text>
        <dbReference type="Rhea" id="RHEA:51400"/>
        <dbReference type="ChEBI" id="CHEBI:15378"/>
        <dbReference type="ChEBI" id="CHEBI:57287"/>
        <dbReference type="ChEBI" id="CHEBI:57394"/>
        <dbReference type="ChEBI" id="CHEBI:134065"/>
        <dbReference type="ChEBI" id="CHEBI:350546"/>
    </reaction>
    <physiologicalReaction direction="left-to-right" evidence="7">
        <dbReference type="Rhea" id="RHEA:51401"/>
    </physiologicalReaction>
</comment>
<dbReference type="InterPro" id="IPR000182">
    <property type="entry name" value="GNAT_dom"/>
</dbReference>
<dbReference type="EC" id="2.3.1.87" evidence="5"/>
<evidence type="ECO:0000256" key="11">
    <source>
        <dbReference type="ARBA" id="ARBA00052178"/>
    </source>
</evidence>
<evidence type="ECO:0000256" key="12">
    <source>
        <dbReference type="ARBA" id="ARBA00052335"/>
    </source>
</evidence>
<comment type="catalytic activity">
    <reaction evidence="6">
        <text>dopamine + (9Z)-octadecenoyl-CoA = N-(9Z-octadecanoyl)-dopamine + CoA + H(+)</text>
        <dbReference type="Rhea" id="RHEA:51380"/>
        <dbReference type="ChEBI" id="CHEBI:15378"/>
        <dbReference type="ChEBI" id="CHEBI:31883"/>
        <dbReference type="ChEBI" id="CHEBI:57287"/>
        <dbReference type="ChEBI" id="CHEBI:57387"/>
        <dbReference type="ChEBI" id="CHEBI:59905"/>
    </reaction>
    <physiologicalReaction direction="left-to-right" evidence="6">
        <dbReference type="Rhea" id="RHEA:51381"/>
    </physiologicalReaction>
</comment>
<dbReference type="Pfam" id="PF00583">
    <property type="entry name" value="Acetyltransf_1"/>
    <property type="match status" value="1"/>
</dbReference>
<comment type="catalytic activity">
    <reaction evidence="12">
        <text>dopamine + hexadecanoyl-CoA = N-hexadecanoyl-dopamine + CoA + H(+)</text>
        <dbReference type="Rhea" id="RHEA:51376"/>
        <dbReference type="ChEBI" id="CHEBI:15378"/>
        <dbReference type="ChEBI" id="CHEBI:57287"/>
        <dbReference type="ChEBI" id="CHEBI:57379"/>
        <dbReference type="ChEBI" id="CHEBI:59905"/>
        <dbReference type="ChEBI" id="CHEBI:134058"/>
    </reaction>
    <physiologicalReaction direction="left-to-right" evidence="12">
        <dbReference type="Rhea" id="RHEA:51377"/>
    </physiologicalReaction>
</comment>
<dbReference type="PANTHER" id="PTHR20905">
    <property type="entry name" value="N-ACETYLTRANSFERASE-RELATED"/>
    <property type="match status" value="1"/>
</dbReference>
<feature type="domain" description="N-acetyltransferase" evidence="14">
    <location>
        <begin position="120"/>
        <end position="159"/>
    </location>
</feature>
<comment type="catalytic activity">
    <reaction evidence="9">
        <text>dopamine + acetyl-CoA = N-acetyldopamine + CoA + H(+)</text>
        <dbReference type="Rhea" id="RHEA:51388"/>
        <dbReference type="ChEBI" id="CHEBI:15378"/>
        <dbReference type="ChEBI" id="CHEBI:57287"/>
        <dbReference type="ChEBI" id="CHEBI:57288"/>
        <dbReference type="ChEBI" id="CHEBI:59905"/>
        <dbReference type="ChEBI" id="CHEBI:125678"/>
    </reaction>
    <physiologicalReaction direction="left-to-right" evidence="9">
        <dbReference type="Rhea" id="RHEA:51389"/>
    </physiologicalReaction>
</comment>
<evidence type="ECO:0000256" key="3">
    <source>
        <dbReference type="ARBA" id="ARBA00037926"/>
    </source>
</evidence>
<keyword evidence="2" id="KW-0012">Acyltransferase</keyword>
<dbReference type="Proteomes" id="UP000027135">
    <property type="component" value="Unassembled WGS sequence"/>
</dbReference>
<comment type="catalytic activity">
    <reaction evidence="11">
        <text>serotonin + hexadecanoyl-CoA = N-hexadecanoyl-serotonin + CoA + H(+)</text>
        <dbReference type="Rhea" id="RHEA:51384"/>
        <dbReference type="ChEBI" id="CHEBI:15378"/>
        <dbReference type="ChEBI" id="CHEBI:57287"/>
        <dbReference type="ChEBI" id="CHEBI:57379"/>
        <dbReference type="ChEBI" id="CHEBI:134059"/>
        <dbReference type="ChEBI" id="CHEBI:350546"/>
    </reaction>
    <physiologicalReaction direction="left-to-right" evidence="11">
        <dbReference type="Rhea" id="RHEA:51385"/>
    </physiologicalReaction>
</comment>
<sequence>MKEDYDIISATEEYRDRIVEFLRECFFKHEPLNVCSGAPPNRPAHDMDSLPKLSEGMSLLAVSRNGQRILGVCINGAVKPDAEKQKEKTYTHPAYTKISNFIWKFIERADTLKTTGADCVMFVYLLGVDEAARGRGIGRALMEKSRENARCAGYPMIAVVCSSYFSARIARNIGMQSVYSLSYSEYLDEDGHPVFKPLPPHTEISLLVQKLSSETEL</sequence>
<dbReference type="FunFam" id="3.40.630.30:FF:000046">
    <property type="entry name" value="Dopamine N-acetyltransferase"/>
    <property type="match status" value="1"/>
</dbReference>
<dbReference type="Gene3D" id="3.40.630.30">
    <property type="match status" value="1"/>
</dbReference>
<evidence type="ECO:0000256" key="4">
    <source>
        <dbReference type="ARBA" id="ARBA00038182"/>
    </source>
</evidence>
<evidence type="ECO:0000313" key="15">
    <source>
        <dbReference type="EMBL" id="KDR14224.1"/>
    </source>
</evidence>
<name>A0A067QW07_ZOONE</name>
<dbReference type="eggNOG" id="ENOG502SFIM">
    <property type="taxonomic scope" value="Eukaryota"/>
</dbReference>
<keyword evidence="1" id="KW-0808">Transferase</keyword>
<evidence type="ECO:0000256" key="1">
    <source>
        <dbReference type="ARBA" id="ARBA00022679"/>
    </source>
</evidence>
<dbReference type="GO" id="GO:0004059">
    <property type="term" value="F:aralkylamine N-acetyltransferase activity"/>
    <property type="evidence" value="ECO:0007669"/>
    <property type="project" value="UniProtKB-EC"/>
</dbReference>
<evidence type="ECO:0000259" key="14">
    <source>
        <dbReference type="Pfam" id="PF00583"/>
    </source>
</evidence>
<keyword evidence="16" id="KW-1185">Reference proteome</keyword>
<evidence type="ECO:0000256" key="5">
    <source>
        <dbReference type="ARBA" id="ARBA00039114"/>
    </source>
</evidence>
<dbReference type="AlphaFoldDB" id="A0A067QW07"/>
<gene>
    <name evidence="15" type="ORF">L798_11764</name>
</gene>
<comment type="catalytic activity">
    <reaction evidence="10">
        <text>serotonin + (9Z)-octadecenoyl-CoA = N-(9Z-octadecenoyl)-serotonin + CoA + H(+)</text>
        <dbReference type="Rhea" id="RHEA:51392"/>
        <dbReference type="ChEBI" id="CHEBI:15378"/>
        <dbReference type="ChEBI" id="CHEBI:57287"/>
        <dbReference type="ChEBI" id="CHEBI:57387"/>
        <dbReference type="ChEBI" id="CHEBI:134064"/>
        <dbReference type="ChEBI" id="CHEBI:350546"/>
    </reaction>
    <physiologicalReaction direction="left-to-right" evidence="10">
        <dbReference type="Rhea" id="RHEA:51393"/>
    </physiologicalReaction>
</comment>
<evidence type="ECO:0000256" key="2">
    <source>
        <dbReference type="ARBA" id="ARBA00023315"/>
    </source>
</evidence>
<evidence type="ECO:0000256" key="9">
    <source>
        <dbReference type="ARBA" id="ARBA00051711"/>
    </source>
</evidence>
<dbReference type="CDD" id="cd04301">
    <property type="entry name" value="NAT_SF"/>
    <property type="match status" value="1"/>
</dbReference>
<dbReference type="STRING" id="136037.A0A067QW07"/>
<evidence type="ECO:0000313" key="16">
    <source>
        <dbReference type="Proteomes" id="UP000027135"/>
    </source>
</evidence>
<evidence type="ECO:0000256" key="10">
    <source>
        <dbReference type="ARBA" id="ARBA00051823"/>
    </source>
</evidence>
<evidence type="ECO:0000256" key="8">
    <source>
        <dbReference type="ARBA" id="ARBA00051284"/>
    </source>
</evidence>
<organism evidence="15 16">
    <name type="scientific">Zootermopsis nevadensis</name>
    <name type="common">Dampwood termite</name>
    <dbReference type="NCBI Taxonomy" id="136037"/>
    <lineage>
        <taxon>Eukaryota</taxon>
        <taxon>Metazoa</taxon>
        <taxon>Ecdysozoa</taxon>
        <taxon>Arthropoda</taxon>
        <taxon>Hexapoda</taxon>
        <taxon>Insecta</taxon>
        <taxon>Pterygota</taxon>
        <taxon>Neoptera</taxon>
        <taxon>Polyneoptera</taxon>
        <taxon>Dictyoptera</taxon>
        <taxon>Blattodea</taxon>
        <taxon>Blattoidea</taxon>
        <taxon>Termitoidae</taxon>
        <taxon>Termopsidae</taxon>
        <taxon>Zootermopsis</taxon>
    </lineage>
</organism>
<comment type="pathway">
    <text evidence="3">Aromatic compound metabolism; melatonin biosynthesis; melatonin from serotonin: step 1/2.</text>
</comment>
<evidence type="ECO:0000256" key="7">
    <source>
        <dbReference type="ARBA" id="ARBA00050849"/>
    </source>
</evidence>
<dbReference type="OMA" id="RIMVIKL"/>
<protein>
    <recommendedName>
        <fullName evidence="5">aralkylamine N-acetyltransferase</fullName>
        <ecNumber evidence="5">2.3.1.87</ecNumber>
    </recommendedName>
</protein>
<dbReference type="PANTHER" id="PTHR20905:SF1">
    <property type="entry name" value="AT07410P-RELATED"/>
    <property type="match status" value="1"/>
</dbReference>
<dbReference type="SUPFAM" id="SSF55729">
    <property type="entry name" value="Acyl-CoA N-acyltransferases (Nat)"/>
    <property type="match status" value="1"/>
</dbReference>
<dbReference type="InterPro" id="IPR016181">
    <property type="entry name" value="Acyl_CoA_acyltransferase"/>
</dbReference>
<accession>A0A067QW07</accession>
<comment type="similarity">
    <text evidence="4">Belongs to the acetyltransferase family. AANAT subfamily.</text>
</comment>
<evidence type="ECO:0000256" key="6">
    <source>
        <dbReference type="ARBA" id="ARBA00050189"/>
    </source>
</evidence>
<comment type="catalytic activity">
    <reaction evidence="13">
        <text>serotonin + acetyl-CoA = N-acetylserotonin + CoA + H(+)</text>
        <dbReference type="Rhea" id="RHEA:25217"/>
        <dbReference type="ChEBI" id="CHEBI:15378"/>
        <dbReference type="ChEBI" id="CHEBI:17697"/>
        <dbReference type="ChEBI" id="CHEBI:57287"/>
        <dbReference type="ChEBI" id="CHEBI:57288"/>
        <dbReference type="ChEBI" id="CHEBI:350546"/>
        <dbReference type="EC" id="2.3.1.87"/>
    </reaction>
    <physiologicalReaction direction="left-to-right" evidence="13">
        <dbReference type="Rhea" id="RHEA:25218"/>
    </physiologicalReaction>
</comment>
<evidence type="ECO:0000256" key="13">
    <source>
        <dbReference type="ARBA" id="ARBA00052491"/>
    </source>
</evidence>